<evidence type="ECO:0000256" key="4">
    <source>
        <dbReference type="ARBA" id="ARBA00022915"/>
    </source>
</evidence>
<dbReference type="Pfam" id="PF00078">
    <property type="entry name" value="RVT_1"/>
    <property type="match status" value="1"/>
</dbReference>
<reference evidence="10" key="1">
    <citation type="submission" date="2018-02" db="EMBL/GenBank/DDBJ databases">
        <authorList>
            <person name="Cohen D.B."/>
            <person name="Kent A.D."/>
        </authorList>
    </citation>
    <scope>NUCLEOTIDE SEQUENCE</scope>
</reference>
<dbReference type="Gene3D" id="3.40.50.720">
    <property type="entry name" value="NAD(P)-binding Rossmann-like Domain"/>
    <property type="match status" value="1"/>
</dbReference>
<evidence type="ECO:0000256" key="7">
    <source>
        <dbReference type="ARBA" id="ARBA00023154"/>
    </source>
</evidence>
<feature type="domain" description="Reverse transcriptase" evidence="9">
    <location>
        <begin position="864"/>
        <end position="1144"/>
    </location>
</feature>
<comment type="similarity">
    <text evidence="1">Belongs to the DapB family.</text>
</comment>
<dbReference type="FunFam" id="3.30.360.10:FF:000074">
    <property type="entry name" value="Dihydrodipicolinate reductase, C-terminus family protein, expressed"/>
    <property type="match status" value="1"/>
</dbReference>
<dbReference type="InterPro" id="IPR023940">
    <property type="entry name" value="DHDPR_bac"/>
</dbReference>
<dbReference type="Pfam" id="PF01113">
    <property type="entry name" value="DapB_N"/>
    <property type="match status" value="1"/>
</dbReference>
<dbReference type="Gene3D" id="3.60.10.10">
    <property type="entry name" value="Endonuclease/exonuclease/phosphatase"/>
    <property type="match status" value="1"/>
</dbReference>
<keyword evidence="6" id="KW-0520">NAD</keyword>
<dbReference type="SUPFAM" id="SSF55347">
    <property type="entry name" value="Glyceraldehyde-3-phosphate dehydrogenase-like, C-terminal domain"/>
    <property type="match status" value="1"/>
</dbReference>
<dbReference type="FunFam" id="3.40.50.720:FF:000286">
    <property type="entry name" value="Dihydrodipicolinate reductase family protein"/>
    <property type="match status" value="1"/>
</dbReference>
<keyword evidence="4" id="KW-0220">Diaminopimelate biosynthesis</keyword>
<evidence type="ECO:0000259" key="9">
    <source>
        <dbReference type="PROSITE" id="PS50878"/>
    </source>
</evidence>
<proteinExistence type="inferred from homology"/>
<dbReference type="GO" id="GO:0008839">
    <property type="term" value="F:4-hydroxy-tetrahydrodipicolinate reductase"/>
    <property type="evidence" value="ECO:0007669"/>
    <property type="project" value="InterPro"/>
</dbReference>
<gene>
    <name evidence="10" type="ORF">FSB_LOCUS3762</name>
</gene>
<dbReference type="PANTHER" id="PTHR20836">
    <property type="entry name" value="DIHYDRODIPICOLINATE REDUCTASE"/>
    <property type="match status" value="1"/>
</dbReference>
<dbReference type="GO" id="GO:0019877">
    <property type="term" value="P:diaminopimelate biosynthetic process"/>
    <property type="evidence" value="ECO:0007669"/>
    <property type="project" value="UniProtKB-KW"/>
</dbReference>
<dbReference type="GO" id="GO:0009570">
    <property type="term" value="C:chloroplast stroma"/>
    <property type="evidence" value="ECO:0007669"/>
    <property type="project" value="TreeGrafter"/>
</dbReference>
<accession>A0A2N9EMJ4</accession>
<dbReference type="InterPro" id="IPR036691">
    <property type="entry name" value="Endo/exonu/phosph_ase_sf"/>
</dbReference>
<evidence type="ECO:0000313" key="10">
    <source>
        <dbReference type="EMBL" id="SPC75880.1"/>
    </source>
</evidence>
<dbReference type="GO" id="GO:0009089">
    <property type="term" value="P:lysine biosynthetic process via diaminopimelate"/>
    <property type="evidence" value="ECO:0007669"/>
    <property type="project" value="InterPro"/>
</dbReference>
<dbReference type="InterPro" id="IPR036291">
    <property type="entry name" value="NAD(P)-bd_dom_sf"/>
</dbReference>
<evidence type="ECO:0000256" key="6">
    <source>
        <dbReference type="ARBA" id="ARBA00023027"/>
    </source>
</evidence>
<dbReference type="EMBL" id="OIVN01000186">
    <property type="protein sequence ID" value="SPC75880.1"/>
    <property type="molecule type" value="Genomic_DNA"/>
</dbReference>
<dbReference type="InterPro" id="IPR043502">
    <property type="entry name" value="DNA/RNA_pol_sf"/>
</dbReference>
<evidence type="ECO:0000256" key="5">
    <source>
        <dbReference type="ARBA" id="ARBA00023002"/>
    </source>
</evidence>
<evidence type="ECO:0000256" key="1">
    <source>
        <dbReference type="ARBA" id="ARBA00006642"/>
    </source>
</evidence>
<dbReference type="PROSITE" id="PS50878">
    <property type="entry name" value="RT_POL"/>
    <property type="match status" value="1"/>
</dbReference>
<dbReference type="SUPFAM" id="SSF56672">
    <property type="entry name" value="DNA/RNA polymerases"/>
    <property type="match status" value="1"/>
</dbReference>
<keyword evidence="7" id="KW-0457">Lysine biosynthesis</keyword>
<protein>
    <recommendedName>
        <fullName evidence="9">Reverse transcriptase domain-containing protein</fullName>
    </recommendedName>
</protein>
<organism evidence="10">
    <name type="scientific">Fagus sylvatica</name>
    <name type="common">Beechnut</name>
    <dbReference type="NCBI Taxonomy" id="28930"/>
    <lineage>
        <taxon>Eukaryota</taxon>
        <taxon>Viridiplantae</taxon>
        <taxon>Streptophyta</taxon>
        <taxon>Embryophyta</taxon>
        <taxon>Tracheophyta</taxon>
        <taxon>Spermatophyta</taxon>
        <taxon>Magnoliopsida</taxon>
        <taxon>eudicotyledons</taxon>
        <taxon>Gunneridae</taxon>
        <taxon>Pentapetalae</taxon>
        <taxon>rosids</taxon>
        <taxon>fabids</taxon>
        <taxon>Fagales</taxon>
        <taxon>Fagaceae</taxon>
        <taxon>Fagus</taxon>
    </lineage>
</organism>
<dbReference type="Pfam" id="PF05173">
    <property type="entry name" value="DapB_C"/>
    <property type="match status" value="1"/>
</dbReference>
<dbReference type="NCBIfam" id="TIGR00036">
    <property type="entry name" value="dapB"/>
    <property type="match status" value="1"/>
</dbReference>
<evidence type="ECO:0000256" key="2">
    <source>
        <dbReference type="ARBA" id="ARBA00022605"/>
    </source>
</evidence>
<feature type="compositionally biased region" description="Low complexity" evidence="8">
    <location>
        <begin position="360"/>
        <end position="374"/>
    </location>
</feature>
<keyword evidence="2" id="KW-0028">Amino-acid biosynthesis</keyword>
<name>A0A2N9EMJ4_FAGSY</name>
<dbReference type="CDD" id="cd01650">
    <property type="entry name" value="RT_nLTR_like"/>
    <property type="match status" value="1"/>
</dbReference>
<sequence>MAVLSCQFHPTVYKSYQNIKARPSIFCSMQPSQSNIKVIVNGAAKEIGRAAVIAVTKARGMEVAGAVDSHLVGEDIGKVCDMEEPLEIPIINDITMVLGSISQSKATGVVIDFTDPSTVYDNVKQATAFGMKSVVYVPRIKLDTVSALSRLCEKASMGCLVAPTLSIGSILLQQAAISASFHYNNVEIVESRASATDLPSPDAIQIANNLSNLGQIYNRQDISTDILARGQVLGEDGVRVHSLVLPGLLSSTTVHFSGPGEIYSLKHDITDVQCLMPGLILAIRKVVRLKRHTHIALGKPPSEAYLHTTYHATYALKHPMIASESMADKSESFVGSRTTKAGYLGSAASVVPEPAVAIPSSDSTTMLSTSDASSRQGLDGVATPTAESFSVSLATQASQLGGTMVHAWGTPQDWFLELKDGQRLRLPVEIKKSDRMDLEGMEVSENTFDGELEPIPLAIAPPPLDGGNSAKNILCENHDGCFKIYDWVNGRYKAFGKLVGASHEGYEREVIALLVSIKARLNQLEKLDEAVGHFSVLCKFRNVVNQSVWAFSGVYGPHVDIERRLMWDELSGVHHWWEVPWCVGGDFNVVRSPSERGSFTWSNNRETTSMSRLDRFLFTTDWGIQYSSIDQKRLRTSWTELSGWWGSYQFDGTPSFILAKKLRALKTDLKQWNVEVFGNVLFKKNALLNELHVLESLAENRVLTTEEKGTMDRVSHELEQNLLLEEISLRQKSRVLWLKEGDKNSKFFHHMANSHRRINTIGTLHVDGVQVSDQGIIQDHIVNFYKSLFTDGGVRRPMLDGINFNSLDEEEATWLKRPFDEEEIFEVVMAFNGDKAPGLDGFPLSFFQHCWHIVKADILAAAQEFHTHSQFEKSLNATFIALIPKKSESLEVKDFRPISLVGSVYKILAKVLANCLRLVLHKLISMSQNAFVKGRQILDSVLIANECLDSRLKEGTPRVLCKLDLEKAYDHVDWGFLLYLLRRCGFSEKWRNWITYYISTARFSILINGSSCGFFESSKGLRQGDPLSPLLFVIIMEALSKMMDQIVGGGLVSGFSVGREAPRLIMVSHLLFADDTLIFCHAVPDQYGSEVGGWNTSVTQDPHGVSLWKQIRRGWDLFAQHVQYEVGDGTRIRFWKDLWCGESPLQEAFPELFRIARDKDALVSVHFQVCNDQIHWNLDFVRAAQDWELESIASFLDLLYSTKVRGNGTDLMLWLPSPQKGFMVRSFYHALFRNGGCSFPWKSIWQPKVPSRVSFFVWVAALGKILTAENLRKRHLILVSWCYLCKRDGETVDQLLLHCPVSREVWDTVFALFGVQWVMPEKIIDLLASWQGCFGRHRHNVIWKCVPHCLMWCLWRERNARQFEGCECCTADLKHIVLHTLFEWVSALGCLSCSTFLDFLDLCSFQVKCWSAHLVHPAV</sequence>
<dbReference type="InterPro" id="IPR022663">
    <property type="entry name" value="DapB_C"/>
</dbReference>
<evidence type="ECO:0000256" key="3">
    <source>
        <dbReference type="ARBA" id="ARBA00022857"/>
    </source>
</evidence>
<dbReference type="Pfam" id="PF13966">
    <property type="entry name" value="zf-RVT"/>
    <property type="match status" value="1"/>
</dbReference>
<evidence type="ECO:0000256" key="8">
    <source>
        <dbReference type="SAM" id="MobiDB-lite"/>
    </source>
</evidence>
<dbReference type="PANTHER" id="PTHR20836:SF6">
    <property type="entry name" value="DIHYDRODIPICOLINATE REDUCTASE-LIKE PROTEIN CRR1, CHLOROPLASTIC"/>
    <property type="match status" value="1"/>
</dbReference>
<dbReference type="SUPFAM" id="SSF51735">
    <property type="entry name" value="NAD(P)-binding Rossmann-fold domains"/>
    <property type="match status" value="1"/>
</dbReference>
<dbReference type="InterPro" id="IPR000477">
    <property type="entry name" value="RT_dom"/>
</dbReference>
<dbReference type="SUPFAM" id="SSF56219">
    <property type="entry name" value="DNase I-like"/>
    <property type="match status" value="1"/>
</dbReference>
<dbReference type="InterPro" id="IPR000846">
    <property type="entry name" value="DapB_N"/>
</dbReference>
<dbReference type="InterPro" id="IPR026960">
    <property type="entry name" value="RVT-Znf"/>
</dbReference>
<keyword evidence="5" id="KW-0560">Oxidoreductase</keyword>
<feature type="region of interest" description="Disordered" evidence="8">
    <location>
        <begin position="360"/>
        <end position="381"/>
    </location>
</feature>
<keyword evidence="3" id="KW-0521">NADP</keyword>